<feature type="transmembrane region" description="Helical" evidence="7">
    <location>
        <begin position="396"/>
        <end position="416"/>
    </location>
</feature>
<comment type="similarity">
    <text evidence="2">Belongs to the major facilitator superfamily. Sugar transporter (TC 2.A.1.1) family.</text>
</comment>
<dbReference type="AlphaFoldDB" id="W9JB50"/>
<feature type="transmembrane region" description="Helical" evidence="7">
    <location>
        <begin position="170"/>
        <end position="193"/>
    </location>
</feature>
<keyword evidence="4 7" id="KW-1133">Transmembrane helix</keyword>
<dbReference type="GO" id="GO:0016020">
    <property type="term" value="C:membrane"/>
    <property type="evidence" value="ECO:0007669"/>
    <property type="project" value="UniProtKB-SubCell"/>
</dbReference>
<reference evidence="9 10" key="1">
    <citation type="submission" date="2011-06" db="EMBL/GenBank/DDBJ databases">
        <title>The Genome Sequence of Fusarium oxysporum FOSC 3-a.</title>
        <authorList>
            <consortium name="The Broad Institute Genome Sequencing Platform"/>
            <person name="Ma L.-J."/>
            <person name="Gale L.R."/>
            <person name="Schwartz D.C."/>
            <person name="Zhou S."/>
            <person name="Corby-Kistler H."/>
            <person name="Young S.K."/>
            <person name="Zeng Q."/>
            <person name="Gargeya S."/>
            <person name="Fitzgerald M."/>
            <person name="Haas B."/>
            <person name="Abouelleil A."/>
            <person name="Alvarado L."/>
            <person name="Arachchi H.M."/>
            <person name="Berlin A."/>
            <person name="Brown A."/>
            <person name="Chapman S.B."/>
            <person name="Chen Z."/>
            <person name="Dunbar C."/>
            <person name="Freedman E."/>
            <person name="Gearin G."/>
            <person name="Gellesch M."/>
            <person name="Goldberg J."/>
            <person name="Griggs A."/>
            <person name="Gujja S."/>
            <person name="Heiman D."/>
            <person name="Howarth C."/>
            <person name="Larson L."/>
            <person name="Lui A."/>
            <person name="MacDonald P.J.P."/>
            <person name="Mehta T."/>
            <person name="Montmayeur A."/>
            <person name="Murphy C."/>
            <person name="Neiman D."/>
            <person name="Pearson M."/>
            <person name="Priest M."/>
            <person name="Roberts A."/>
            <person name="Saif S."/>
            <person name="Shea T."/>
            <person name="Shenoy N."/>
            <person name="Sisk P."/>
            <person name="Stolte C."/>
            <person name="Sykes S."/>
            <person name="Wortman J."/>
            <person name="Nusbaum C."/>
            <person name="Birren B."/>
        </authorList>
    </citation>
    <scope>NUCLEOTIDE SEQUENCE [LARGE SCALE GENOMIC DNA]</scope>
    <source>
        <strain evidence="10">FOSC 3-a</strain>
    </source>
</reference>
<dbReference type="InterPro" id="IPR020846">
    <property type="entry name" value="MFS_dom"/>
</dbReference>
<feature type="transmembrane region" description="Helical" evidence="7">
    <location>
        <begin position="356"/>
        <end position="384"/>
    </location>
</feature>
<dbReference type="InterPro" id="IPR036259">
    <property type="entry name" value="MFS_trans_sf"/>
</dbReference>
<evidence type="ECO:0000256" key="6">
    <source>
        <dbReference type="SAM" id="MobiDB-lite"/>
    </source>
</evidence>
<evidence type="ECO:0000256" key="2">
    <source>
        <dbReference type="ARBA" id="ARBA00010992"/>
    </source>
</evidence>
<feature type="transmembrane region" description="Helical" evidence="7">
    <location>
        <begin position="53"/>
        <end position="75"/>
    </location>
</feature>
<feature type="transmembrane region" description="Helical" evidence="7">
    <location>
        <begin position="303"/>
        <end position="322"/>
    </location>
</feature>
<dbReference type="InterPro" id="IPR005828">
    <property type="entry name" value="MFS_sugar_transport-like"/>
</dbReference>
<keyword evidence="5 7" id="KW-0472">Membrane</keyword>
<feature type="transmembrane region" description="Helical" evidence="7">
    <location>
        <begin position="107"/>
        <end position="129"/>
    </location>
</feature>
<feature type="transmembrane region" description="Helical" evidence="7">
    <location>
        <begin position="141"/>
        <end position="164"/>
    </location>
</feature>
<evidence type="ECO:0000256" key="5">
    <source>
        <dbReference type="ARBA" id="ARBA00023136"/>
    </source>
</evidence>
<name>W9JB50_FUSOX</name>
<feature type="transmembrane region" description="Helical" evidence="7">
    <location>
        <begin position="329"/>
        <end position="350"/>
    </location>
</feature>
<evidence type="ECO:0000259" key="8">
    <source>
        <dbReference type="PROSITE" id="PS50850"/>
    </source>
</evidence>
<feature type="transmembrane region" description="Helical" evidence="7">
    <location>
        <begin position="82"/>
        <end position="101"/>
    </location>
</feature>
<dbReference type="Pfam" id="PF00083">
    <property type="entry name" value="Sugar_tr"/>
    <property type="match status" value="1"/>
</dbReference>
<dbReference type="PROSITE" id="PS00216">
    <property type="entry name" value="SUGAR_TRANSPORT_1"/>
    <property type="match status" value="1"/>
</dbReference>
<dbReference type="EMBL" id="JH717839">
    <property type="protein sequence ID" value="EWZ02881.1"/>
    <property type="molecule type" value="Genomic_DNA"/>
</dbReference>
<accession>W9JB50</accession>
<dbReference type="SUPFAM" id="SSF103473">
    <property type="entry name" value="MFS general substrate transporter"/>
    <property type="match status" value="1"/>
</dbReference>
<feature type="transmembrane region" description="Helical" evidence="7">
    <location>
        <begin position="428"/>
        <end position="448"/>
    </location>
</feature>
<organism evidence="9 10">
    <name type="scientific">Fusarium oxysporum NRRL 32931</name>
    <dbReference type="NCBI Taxonomy" id="660029"/>
    <lineage>
        <taxon>Eukaryota</taxon>
        <taxon>Fungi</taxon>
        <taxon>Dikarya</taxon>
        <taxon>Ascomycota</taxon>
        <taxon>Pezizomycotina</taxon>
        <taxon>Sordariomycetes</taxon>
        <taxon>Hypocreomycetidae</taxon>
        <taxon>Hypocreales</taxon>
        <taxon>Nectriaceae</taxon>
        <taxon>Fusarium</taxon>
        <taxon>Fusarium oxysporum species complex</taxon>
    </lineage>
</organism>
<feature type="region of interest" description="Disordered" evidence="6">
    <location>
        <begin position="483"/>
        <end position="506"/>
    </location>
</feature>
<proteinExistence type="inferred from homology"/>
<dbReference type="Gene3D" id="1.20.1250.20">
    <property type="entry name" value="MFS general substrate transporter like domains"/>
    <property type="match status" value="1"/>
</dbReference>
<evidence type="ECO:0000256" key="4">
    <source>
        <dbReference type="ARBA" id="ARBA00022989"/>
    </source>
</evidence>
<sequence length="506" mass="54933">MASTTRGPILSHILILLVAMLNLCILSYDASMINNLNKVKPYYDYFNLNSDIVGLNGAIISAGCIVGGPLVGPIVDRWGRKAGLLMGSVCILLGVALQASAGGVPQLIVGRFIIGVATLVNGSIAPMWVMELASPKYRSALSNSVVTSVPFTSFLVSCMTLGIHNAKSDWAWRGIMFVKAIPSIISLCLLPFVDESPRWLLAKCRKNEATEILARLHSNGNHEHPVIVAEIQEILGALEQEKKTNGGWKELIWPVPNLKRFSISVLVNIFYQILGGNMILYFSSSIIGNLRIENPATVIKINMGLLLFKTLCSVGGVFIIDWIGVRKPLIAGTSAIVALFGLLAGLSYLADIHPDIPGYAISALIVVALFLLAVSTSWMLLAYTYPIEVLKYSQRAKGVVVAQAIGYAFSFLNLYTAPVAIEKIAWRYYAINGGWDLGILLIVVLMFVETKGRTLEEMDELFEGVGYNDGMTIGQNTVARLEQEESAGTGSINKSRSTTSVDRRSS</sequence>
<feature type="domain" description="Major facilitator superfamily (MFS) profile" evidence="8">
    <location>
        <begin position="15"/>
        <end position="451"/>
    </location>
</feature>
<dbReference type="PANTHER" id="PTHR48022:SF2">
    <property type="entry name" value="PLASTIDIC GLUCOSE TRANSPORTER 4"/>
    <property type="match status" value="1"/>
</dbReference>
<dbReference type="PANTHER" id="PTHR48022">
    <property type="entry name" value="PLASTIDIC GLUCOSE TRANSPORTER 4"/>
    <property type="match status" value="1"/>
</dbReference>
<gene>
    <name evidence="9" type="ORF">FOYG_02096</name>
</gene>
<dbReference type="Proteomes" id="UP000030753">
    <property type="component" value="Unassembled WGS sequence"/>
</dbReference>
<protein>
    <recommendedName>
        <fullName evidence="8">Major facilitator superfamily (MFS) profile domain-containing protein</fullName>
    </recommendedName>
</protein>
<dbReference type="GO" id="GO:0005351">
    <property type="term" value="F:carbohydrate:proton symporter activity"/>
    <property type="evidence" value="ECO:0007669"/>
    <property type="project" value="TreeGrafter"/>
</dbReference>
<feature type="transmembrane region" description="Helical" evidence="7">
    <location>
        <begin position="261"/>
        <end position="283"/>
    </location>
</feature>
<comment type="subcellular location">
    <subcellularLocation>
        <location evidence="1">Membrane</location>
        <topology evidence="1">Multi-pass membrane protein</topology>
    </subcellularLocation>
</comment>
<dbReference type="HOGENOM" id="CLU_001265_30_13_1"/>
<evidence type="ECO:0000313" key="9">
    <source>
        <dbReference type="EMBL" id="EWZ02881.1"/>
    </source>
</evidence>
<feature type="transmembrane region" description="Helical" evidence="7">
    <location>
        <begin position="12"/>
        <end position="33"/>
    </location>
</feature>
<evidence type="ECO:0000256" key="1">
    <source>
        <dbReference type="ARBA" id="ARBA00004141"/>
    </source>
</evidence>
<dbReference type="OrthoDB" id="4540492at2759"/>
<dbReference type="InterPro" id="IPR050360">
    <property type="entry name" value="MFS_Sugar_Transporters"/>
</dbReference>
<dbReference type="PROSITE" id="PS50850">
    <property type="entry name" value="MFS"/>
    <property type="match status" value="1"/>
</dbReference>
<evidence type="ECO:0000256" key="3">
    <source>
        <dbReference type="ARBA" id="ARBA00022692"/>
    </source>
</evidence>
<keyword evidence="3 7" id="KW-0812">Transmembrane</keyword>
<evidence type="ECO:0000256" key="7">
    <source>
        <dbReference type="SAM" id="Phobius"/>
    </source>
</evidence>
<evidence type="ECO:0000313" key="10">
    <source>
        <dbReference type="Proteomes" id="UP000030753"/>
    </source>
</evidence>
<dbReference type="InterPro" id="IPR005829">
    <property type="entry name" value="Sugar_transporter_CS"/>
</dbReference>